<dbReference type="RefSeq" id="WP_284295560.1">
    <property type="nucleotide sequence ID" value="NZ_BSSV01000001.1"/>
</dbReference>
<evidence type="ECO:0000313" key="2">
    <source>
        <dbReference type="Proteomes" id="UP001157134"/>
    </source>
</evidence>
<organism evidence="1 2">
    <name type="scientific">Thalassotalea loyana</name>
    <dbReference type="NCBI Taxonomy" id="280483"/>
    <lineage>
        <taxon>Bacteria</taxon>
        <taxon>Pseudomonadati</taxon>
        <taxon>Pseudomonadota</taxon>
        <taxon>Gammaproteobacteria</taxon>
        <taxon>Alteromonadales</taxon>
        <taxon>Colwelliaceae</taxon>
        <taxon>Thalassotalea</taxon>
    </lineage>
</organism>
<keyword evidence="2" id="KW-1185">Reference proteome</keyword>
<accession>A0ABQ6H8Z9</accession>
<comment type="caution">
    <text evidence="1">The sequence shown here is derived from an EMBL/GenBank/DDBJ whole genome shotgun (WGS) entry which is preliminary data.</text>
</comment>
<protein>
    <recommendedName>
        <fullName evidence="3">STAS/SEC14 domain-containing protein</fullName>
    </recommendedName>
</protein>
<evidence type="ECO:0008006" key="3">
    <source>
        <dbReference type="Google" id="ProtNLM"/>
    </source>
</evidence>
<proteinExistence type="predicted"/>
<dbReference type="EMBL" id="BSSV01000001">
    <property type="protein sequence ID" value="GLX84009.1"/>
    <property type="molecule type" value="Genomic_DNA"/>
</dbReference>
<reference evidence="1 2" key="1">
    <citation type="submission" date="2023-03" db="EMBL/GenBank/DDBJ databases">
        <title>Thalassotalea loyana LMG 22536T draft genome sequence.</title>
        <authorList>
            <person name="Sawabe T."/>
        </authorList>
    </citation>
    <scope>NUCLEOTIDE SEQUENCE [LARGE SCALE GENOMIC DNA]</scope>
    <source>
        <strain evidence="1 2">LMG 22536</strain>
    </source>
</reference>
<sequence>MLGEQHGEVEFAVEGNIIIATAIGSFNEGGALHYTGGLRKLINDFNNTPFAILVNNLRMEGATPEAFQILEQHNQWLNSQKLVAKAFVVKTSITTGIVKAHSPSLNQQVIADFADQGAALSWLKEKLEQHQSRQQS</sequence>
<dbReference type="Proteomes" id="UP001157134">
    <property type="component" value="Unassembled WGS sequence"/>
</dbReference>
<name>A0ABQ6H8Z9_9GAMM</name>
<gene>
    <name evidence="1" type="ORF">tloyanaT_02610</name>
</gene>
<evidence type="ECO:0000313" key="1">
    <source>
        <dbReference type="EMBL" id="GLX84009.1"/>
    </source>
</evidence>